<dbReference type="GO" id="GO:0046872">
    <property type="term" value="F:metal ion binding"/>
    <property type="evidence" value="ECO:0007669"/>
    <property type="project" value="UniProtKB-KW"/>
</dbReference>
<protein>
    <submittedName>
        <fullName evidence="6">DNA-3-methyladenine glycosylase III</fullName>
    </submittedName>
</protein>
<evidence type="ECO:0000313" key="6">
    <source>
        <dbReference type="EMBL" id="SMC08265.1"/>
    </source>
</evidence>
<evidence type="ECO:0000256" key="4">
    <source>
        <dbReference type="ARBA" id="ARBA00023014"/>
    </source>
</evidence>
<dbReference type="OrthoDB" id="9802365at2"/>
<dbReference type="GO" id="GO:0003824">
    <property type="term" value="F:catalytic activity"/>
    <property type="evidence" value="ECO:0007669"/>
    <property type="project" value="InterPro"/>
</dbReference>
<gene>
    <name evidence="6" type="ORF">SAMN05660197_0012</name>
</gene>
<dbReference type="InterPro" id="IPR023170">
    <property type="entry name" value="HhH_base_excis_C"/>
</dbReference>
<feature type="domain" description="HhH-GPD" evidence="5">
    <location>
        <begin position="39"/>
        <end position="187"/>
    </location>
</feature>
<dbReference type="SMART" id="SM00478">
    <property type="entry name" value="ENDO3c"/>
    <property type="match status" value="1"/>
</dbReference>
<keyword evidence="1" id="KW-0004">4Fe-4S</keyword>
<proteinExistence type="predicted"/>
<dbReference type="NCBIfam" id="NF010494">
    <property type="entry name" value="PRK13913.1"/>
    <property type="match status" value="1"/>
</dbReference>
<name>A0A1W1WPW9_9BACT</name>
<dbReference type="EMBL" id="FWWZ01000001">
    <property type="protein sequence ID" value="SMC08265.1"/>
    <property type="molecule type" value="Genomic_DNA"/>
</dbReference>
<keyword evidence="7" id="KW-1185">Reference proteome</keyword>
<sequence>MIAYELIKRLKELGYIKDERDPYWWPKSGSFEVVIGAVLTQNTKWENVEKALENLRNTVGGEIAPEKIVAIEQKRLAELIKPAGFYNTKAFRIQKLVTNMLEEYGSFEAFAKRPSRSWLLSQKGIGFETADSILNYACYRDFLVVDAYTAKIMRFLGYEFETYSELQEFLSDSIIENLDRIYDLYDKELPLAQIYARFHGKIVEFCKDECKGKNREEKIRKLLSY</sequence>
<dbReference type="STRING" id="1069081.SAMN05660197_0012"/>
<evidence type="ECO:0000256" key="1">
    <source>
        <dbReference type="ARBA" id="ARBA00022485"/>
    </source>
</evidence>
<dbReference type="Gene3D" id="1.10.340.30">
    <property type="entry name" value="Hypothetical protein, domain 2"/>
    <property type="match status" value="1"/>
</dbReference>
<keyword evidence="3" id="KW-0408">Iron</keyword>
<dbReference type="Gene3D" id="1.10.1670.10">
    <property type="entry name" value="Helix-hairpin-Helix base-excision DNA repair enzymes (C-terminal)"/>
    <property type="match status" value="1"/>
</dbReference>
<organism evidence="6 7">
    <name type="scientific">Nitratiruptor tergarcus DSM 16512</name>
    <dbReference type="NCBI Taxonomy" id="1069081"/>
    <lineage>
        <taxon>Bacteria</taxon>
        <taxon>Pseudomonadati</taxon>
        <taxon>Campylobacterota</taxon>
        <taxon>Epsilonproteobacteria</taxon>
        <taxon>Nautiliales</taxon>
        <taxon>Nitratiruptoraceae</taxon>
        <taxon>Nitratiruptor</taxon>
    </lineage>
</organism>
<dbReference type="GO" id="GO:0051539">
    <property type="term" value="F:4 iron, 4 sulfur cluster binding"/>
    <property type="evidence" value="ECO:0007669"/>
    <property type="project" value="UniProtKB-KW"/>
</dbReference>
<dbReference type="SUPFAM" id="SSF48150">
    <property type="entry name" value="DNA-glycosylase"/>
    <property type="match status" value="1"/>
</dbReference>
<dbReference type="AlphaFoldDB" id="A0A1W1WPW9"/>
<evidence type="ECO:0000256" key="2">
    <source>
        <dbReference type="ARBA" id="ARBA00022723"/>
    </source>
</evidence>
<evidence type="ECO:0000313" key="7">
    <source>
        <dbReference type="Proteomes" id="UP000192602"/>
    </source>
</evidence>
<dbReference type="RefSeq" id="WP_084274538.1">
    <property type="nucleotide sequence ID" value="NZ_AP026671.1"/>
</dbReference>
<keyword evidence="4" id="KW-0411">Iron-sulfur</keyword>
<dbReference type="InterPro" id="IPR011257">
    <property type="entry name" value="DNA_glycosylase"/>
</dbReference>
<reference evidence="7" key="1">
    <citation type="submission" date="2017-04" db="EMBL/GenBank/DDBJ databases">
        <authorList>
            <person name="Varghese N."/>
            <person name="Submissions S."/>
        </authorList>
    </citation>
    <scope>NUCLEOTIDE SEQUENCE [LARGE SCALE GENOMIC DNA]</scope>
    <source>
        <strain evidence="7">DSM 16512</strain>
    </source>
</reference>
<dbReference type="PANTHER" id="PTHR10359:SF19">
    <property type="entry name" value="DNA REPAIR GLYCOSYLASE MJ1434-RELATED"/>
    <property type="match status" value="1"/>
</dbReference>
<dbReference type="InterPro" id="IPR003265">
    <property type="entry name" value="HhH-GPD_domain"/>
</dbReference>
<dbReference type="Pfam" id="PF00730">
    <property type="entry name" value="HhH-GPD"/>
    <property type="match status" value="1"/>
</dbReference>
<dbReference type="PANTHER" id="PTHR10359">
    <property type="entry name" value="A/G-SPECIFIC ADENINE GLYCOSYLASE/ENDONUCLEASE III"/>
    <property type="match status" value="1"/>
</dbReference>
<evidence type="ECO:0000259" key="5">
    <source>
        <dbReference type="SMART" id="SM00478"/>
    </source>
</evidence>
<dbReference type="PIRSF" id="PIRSF001435">
    <property type="entry name" value="Nth"/>
    <property type="match status" value="1"/>
</dbReference>
<evidence type="ECO:0000256" key="3">
    <source>
        <dbReference type="ARBA" id="ARBA00023004"/>
    </source>
</evidence>
<dbReference type="GO" id="GO:0006284">
    <property type="term" value="P:base-excision repair"/>
    <property type="evidence" value="ECO:0007669"/>
    <property type="project" value="InterPro"/>
</dbReference>
<dbReference type="CDD" id="cd00056">
    <property type="entry name" value="ENDO3c"/>
    <property type="match status" value="1"/>
</dbReference>
<accession>A0A1W1WPW9</accession>
<dbReference type="Proteomes" id="UP000192602">
    <property type="component" value="Unassembled WGS sequence"/>
</dbReference>
<keyword evidence="2" id="KW-0479">Metal-binding</keyword>